<sequence length="66" mass="7629">MMHGPCGSIRKSSPCMQKGKCTKHFPKRFLPSTSLDEEGYPVYRRRDDVRSIKRSGIDLDNRYVVP</sequence>
<dbReference type="AlphaFoldDB" id="A0A0V0GLI5"/>
<reference evidence="1" key="1">
    <citation type="submission" date="2015-12" db="EMBL/GenBank/DDBJ databases">
        <title>Gene expression during late stages of embryo sac development: a critical building block for successful pollen-pistil interactions.</title>
        <authorList>
            <person name="Liu Y."/>
            <person name="Joly V."/>
            <person name="Sabar M."/>
            <person name="Matton D.P."/>
        </authorList>
    </citation>
    <scope>NUCLEOTIDE SEQUENCE</scope>
</reference>
<accession>A0A0V0GLI5</accession>
<proteinExistence type="predicted"/>
<dbReference type="EMBL" id="GEDG01037452">
    <property type="protein sequence ID" value="JAP08118.1"/>
    <property type="molecule type" value="Transcribed_RNA"/>
</dbReference>
<name>A0A0V0GLI5_SOLCH</name>
<evidence type="ECO:0000313" key="1">
    <source>
        <dbReference type="EMBL" id="JAP08118.1"/>
    </source>
</evidence>
<organism evidence="1">
    <name type="scientific">Solanum chacoense</name>
    <name type="common">Chaco potato</name>
    <dbReference type="NCBI Taxonomy" id="4108"/>
    <lineage>
        <taxon>Eukaryota</taxon>
        <taxon>Viridiplantae</taxon>
        <taxon>Streptophyta</taxon>
        <taxon>Embryophyta</taxon>
        <taxon>Tracheophyta</taxon>
        <taxon>Spermatophyta</taxon>
        <taxon>Magnoliopsida</taxon>
        <taxon>eudicotyledons</taxon>
        <taxon>Gunneridae</taxon>
        <taxon>Pentapetalae</taxon>
        <taxon>asterids</taxon>
        <taxon>lamiids</taxon>
        <taxon>Solanales</taxon>
        <taxon>Solanaceae</taxon>
        <taxon>Solanoideae</taxon>
        <taxon>Solaneae</taxon>
        <taxon>Solanum</taxon>
    </lineage>
</organism>
<protein>
    <submittedName>
        <fullName evidence="1">Putative ovule protein</fullName>
    </submittedName>
</protein>